<comment type="caution">
    <text evidence="2">The sequence shown here is derived from an EMBL/GenBank/DDBJ whole genome shotgun (WGS) entry which is preliminary data.</text>
</comment>
<name>A0ABN2VR33_9ACTN</name>
<gene>
    <name evidence="2" type="ORF">GCM10009801_20160</name>
</gene>
<proteinExistence type="predicted"/>
<organism evidence="2 3">
    <name type="scientific">Streptomyces albiaxialis</name>
    <dbReference type="NCBI Taxonomy" id="329523"/>
    <lineage>
        <taxon>Bacteria</taxon>
        <taxon>Bacillati</taxon>
        <taxon>Actinomycetota</taxon>
        <taxon>Actinomycetes</taxon>
        <taxon>Kitasatosporales</taxon>
        <taxon>Streptomycetaceae</taxon>
        <taxon>Streptomyces</taxon>
    </lineage>
</organism>
<feature type="compositionally biased region" description="Low complexity" evidence="1">
    <location>
        <begin position="84"/>
        <end position="94"/>
    </location>
</feature>
<evidence type="ECO:0000313" key="3">
    <source>
        <dbReference type="Proteomes" id="UP001500016"/>
    </source>
</evidence>
<reference evidence="3" key="1">
    <citation type="journal article" date="2019" name="Int. J. Syst. Evol. Microbiol.">
        <title>The Global Catalogue of Microorganisms (GCM) 10K type strain sequencing project: providing services to taxonomists for standard genome sequencing and annotation.</title>
        <authorList>
            <consortium name="The Broad Institute Genomics Platform"/>
            <consortium name="The Broad Institute Genome Sequencing Center for Infectious Disease"/>
            <person name="Wu L."/>
            <person name="Ma J."/>
        </authorList>
    </citation>
    <scope>NUCLEOTIDE SEQUENCE [LARGE SCALE GENOMIC DNA]</scope>
    <source>
        <strain evidence="3">JCM 15478</strain>
    </source>
</reference>
<feature type="compositionally biased region" description="Gly residues" evidence="1">
    <location>
        <begin position="169"/>
        <end position="179"/>
    </location>
</feature>
<feature type="compositionally biased region" description="Low complexity" evidence="1">
    <location>
        <begin position="232"/>
        <end position="243"/>
    </location>
</feature>
<feature type="compositionally biased region" description="Low complexity" evidence="1">
    <location>
        <begin position="180"/>
        <end position="191"/>
    </location>
</feature>
<dbReference type="Proteomes" id="UP001500016">
    <property type="component" value="Unassembled WGS sequence"/>
</dbReference>
<keyword evidence="3" id="KW-1185">Reference proteome</keyword>
<feature type="region of interest" description="Disordered" evidence="1">
    <location>
        <begin position="62"/>
        <end position="126"/>
    </location>
</feature>
<evidence type="ECO:0000313" key="2">
    <source>
        <dbReference type="EMBL" id="GAA2069902.1"/>
    </source>
</evidence>
<feature type="region of interest" description="Disordered" evidence="1">
    <location>
        <begin position="146"/>
        <end position="263"/>
    </location>
</feature>
<evidence type="ECO:0000256" key="1">
    <source>
        <dbReference type="SAM" id="MobiDB-lite"/>
    </source>
</evidence>
<sequence length="404" mass="40814">MSPRTLRTLTRARRAALRAACAELAMLDDAEFGARLLADTPTHEGRDPAQLLRWAESATSFGAELATGVAPSGPGEPHTRGARPEPGARPAPDGIEPTPGAGHGDGDVDGPGAGTARSGPGASYVRGPRRAAAGAVRGLVLGADLVDGDGDGPGAGTVRPGAEAPYAGHGHGQGAGPGAGAVPIVSGASSARGPRAEPEVDRGGFAVRMPGAGPSGPPGDDAGRASDGTRSAPGTPGARRPGTGADGRMPGSPDRSGAVRADAGHSSFRVVEREGGVERLLLARYVSRPVPAVELYVDTLALGEEVVELLGWREWYPVGALRAAALAHEEAHCALHGDRALRRALRARVGHTALRLGRRRLTGHVAGADELAAHGYAAARCGLGRTPLLLTAALASAVRALEED</sequence>
<accession>A0ABN2VR33</accession>
<protein>
    <submittedName>
        <fullName evidence="2">Uncharacterized protein</fullName>
    </submittedName>
</protein>
<dbReference type="EMBL" id="BAAAPE010000005">
    <property type="protein sequence ID" value="GAA2069902.1"/>
    <property type="molecule type" value="Genomic_DNA"/>
</dbReference>